<reference evidence="1 2" key="1">
    <citation type="submission" date="2022-01" db="EMBL/GenBank/DDBJ databases">
        <title>A high-quality chromosome-level genome assembly of rohu carp, Labeo rohita.</title>
        <authorList>
            <person name="Arick M.A. II"/>
            <person name="Hsu C.-Y."/>
            <person name="Magbanua Z."/>
            <person name="Pechanova O."/>
            <person name="Grover C."/>
            <person name="Miller E."/>
            <person name="Thrash A."/>
            <person name="Ezzel L."/>
            <person name="Alam S."/>
            <person name="Benzie J."/>
            <person name="Hamilton M."/>
            <person name="Karsi A."/>
            <person name="Lawrence M.L."/>
            <person name="Peterson D.G."/>
        </authorList>
    </citation>
    <scope>NUCLEOTIDE SEQUENCE [LARGE SCALE GENOMIC DNA]</scope>
    <source>
        <strain evidence="2">BAU-BD-2019</strain>
        <tissue evidence="1">Blood</tissue>
    </source>
</reference>
<dbReference type="InterPro" id="IPR004244">
    <property type="entry name" value="Transposase_22"/>
</dbReference>
<dbReference type="EMBL" id="JACTAM010000224">
    <property type="protein sequence ID" value="KAI2647640.1"/>
    <property type="molecule type" value="Genomic_DNA"/>
</dbReference>
<comment type="caution">
    <text evidence="1">The sequence shown here is derived from an EMBL/GenBank/DDBJ whole genome shotgun (WGS) entry which is preliminary data.</text>
</comment>
<name>A0ABQ8LB90_LABRO</name>
<sequence length="139" mass="16630">MERYKRRWNLRINGLLEKSDEDPRREVCRLIGELAPHLVHKLENVIDSVHHVGKKERGRQRQMIVQFTMRKYRDKIWKATKNSSVCKNRGLRFVEDLTREDRNARAALWPQIEQARKEGKKAFFRGPHGFIEGRRIIVT</sequence>
<dbReference type="Gene3D" id="3.30.70.1820">
    <property type="entry name" value="L1 transposable element, RRM domain"/>
    <property type="match status" value="1"/>
</dbReference>
<organism evidence="1 2">
    <name type="scientific">Labeo rohita</name>
    <name type="common">Indian major carp</name>
    <name type="synonym">Cyprinus rohita</name>
    <dbReference type="NCBI Taxonomy" id="84645"/>
    <lineage>
        <taxon>Eukaryota</taxon>
        <taxon>Metazoa</taxon>
        <taxon>Chordata</taxon>
        <taxon>Craniata</taxon>
        <taxon>Vertebrata</taxon>
        <taxon>Euteleostomi</taxon>
        <taxon>Actinopterygii</taxon>
        <taxon>Neopterygii</taxon>
        <taxon>Teleostei</taxon>
        <taxon>Ostariophysi</taxon>
        <taxon>Cypriniformes</taxon>
        <taxon>Cyprinidae</taxon>
        <taxon>Labeoninae</taxon>
        <taxon>Labeonini</taxon>
        <taxon>Labeo</taxon>
    </lineage>
</organism>
<dbReference type="PANTHER" id="PTHR11505">
    <property type="entry name" value="L1 TRANSPOSABLE ELEMENT-RELATED"/>
    <property type="match status" value="1"/>
</dbReference>
<gene>
    <name evidence="1" type="ORF">H4Q32_030761</name>
</gene>
<proteinExistence type="predicted"/>
<protein>
    <submittedName>
        <fullName evidence="1">Uncharacterized protein</fullName>
    </submittedName>
</protein>
<dbReference type="Proteomes" id="UP000830375">
    <property type="component" value="Unassembled WGS sequence"/>
</dbReference>
<keyword evidence="2" id="KW-1185">Reference proteome</keyword>
<accession>A0ABQ8LB90</accession>
<evidence type="ECO:0000313" key="2">
    <source>
        <dbReference type="Proteomes" id="UP000830375"/>
    </source>
</evidence>
<evidence type="ECO:0000313" key="1">
    <source>
        <dbReference type="EMBL" id="KAI2647640.1"/>
    </source>
</evidence>